<feature type="compositionally biased region" description="Basic and acidic residues" evidence="1">
    <location>
        <begin position="10"/>
        <end position="21"/>
    </location>
</feature>
<feature type="non-terminal residue" evidence="2">
    <location>
        <position position="1"/>
    </location>
</feature>
<feature type="compositionally biased region" description="Low complexity" evidence="1">
    <location>
        <begin position="59"/>
        <end position="81"/>
    </location>
</feature>
<proteinExistence type="predicted"/>
<protein>
    <submittedName>
        <fullName evidence="2">Uncharacterized protein</fullName>
    </submittedName>
</protein>
<feature type="compositionally biased region" description="Basic and acidic residues" evidence="1">
    <location>
        <begin position="110"/>
        <end position="123"/>
    </location>
</feature>
<dbReference type="EMBL" id="BKCJ011319722">
    <property type="protein sequence ID" value="GFD20115.1"/>
    <property type="molecule type" value="Genomic_DNA"/>
</dbReference>
<evidence type="ECO:0000256" key="1">
    <source>
        <dbReference type="SAM" id="MobiDB-lite"/>
    </source>
</evidence>
<feature type="region of interest" description="Disordered" evidence="1">
    <location>
        <begin position="1"/>
        <end position="87"/>
    </location>
</feature>
<feature type="region of interest" description="Disordered" evidence="1">
    <location>
        <begin position="106"/>
        <end position="130"/>
    </location>
</feature>
<sequence length="130" mass="14697">EALYEALEVSMDRDDQKELHKTLTTSHKRHRDVQDPPPLPPKDSDQSKKKKQDFDAFASQKSQGQQSSSSSKQKQASQSEQPINDVPILDDVLILYSEDIGVAPLPKIKTRPDWLKPVPKEDIPETPEPD</sequence>
<gene>
    <name evidence="2" type="ORF">Tci_892084</name>
</gene>
<organism evidence="2">
    <name type="scientific">Tanacetum cinerariifolium</name>
    <name type="common">Dalmatian daisy</name>
    <name type="synonym">Chrysanthemum cinerariifolium</name>
    <dbReference type="NCBI Taxonomy" id="118510"/>
    <lineage>
        <taxon>Eukaryota</taxon>
        <taxon>Viridiplantae</taxon>
        <taxon>Streptophyta</taxon>
        <taxon>Embryophyta</taxon>
        <taxon>Tracheophyta</taxon>
        <taxon>Spermatophyta</taxon>
        <taxon>Magnoliopsida</taxon>
        <taxon>eudicotyledons</taxon>
        <taxon>Gunneridae</taxon>
        <taxon>Pentapetalae</taxon>
        <taxon>asterids</taxon>
        <taxon>campanulids</taxon>
        <taxon>Asterales</taxon>
        <taxon>Asteraceae</taxon>
        <taxon>Asteroideae</taxon>
        <taxon>Anthemideae</taxon>
        <taxon>Anthemidinae</taxon>
        <taxon>Tanacetum</taxon>
    </lineage>
</organism>
<accession>A0A699UAB7</accession>
<dbReference type="AlphaFoldDB" id="A0A699UAB7"/>
<evidence type="ECO:0000313" key="2">
    <source>
        <dbReference type="EMBL" id="GFD20115.1"/>
    </source>
</evidence>
<comment type="caution">
    <text evidence="2">The sequence shown here is derived from an EMBL/GenBank/DDBJ whole genome shotgun (WGS) entry which is preliminary data.</text>
</comment>
<reference evidence="2" key="1">
    <citation type="journal article" date="2019" name="Sci. Rep.">
        <title>Draft genome of Tanacetum cinerariifolium, the natural source of mosquito coil.</title>
        <authorList>
            <person name="Yamashiro T."/>
            <person name="Shiraishi A."/>
            <person name="Satake H."/>
            <person name="Nakayama K."/>
        </authorList>
    </citation>
    <scope>NUCLEOTIDE SEQUENCE</scope>
</reference>
<name>A0A699UAB7_TANCI</name>